<protein>
    <submittedName>
        <fullName evidence="2">NAD(P)H-dependent FMN reductase</fullName>
    </submittedName>
</protein>
<dbReference type="OrthoDB" id="9812295at2"/>
<dbReference type="GO" id="GO:0005829">
    <property type="term" value="C:cytosol"/>
    <property type="evidence" value="ECO:0007669"/>
    <property type="project" value="TreeGrafter"/>
</dbReference>
<name>A0A1N6ET65_9RHOB</name>
<evidence type="ECO:0000313" key="3">
    <source>
        <dbReference type="Proteomes" id="UP000184932"/>
    </source>
</evidence>
<dbReference type="EMBL" id="FSRL01000001">
    <property type="protein sequence ID" value="SIN86190.1"/>
    <property type="molecule type" value="Genomic_DNA"/>
</dbReference>
<dbReference type="PANTHER" id="PTHR30543:SF21">
    <property type="entry name" value="NAD(P)H-DEPENDENT FMN REDUCTASE LOT6"/>
    <property type="match status" value="1"/>
</dbReference>
<dbReference type="Proteomes" id="UP000184932">
    <property type="component" value="Unassembled WGS sequence"/>
</dbReference>
<dbReference type="Gene3D" id="3.40.50.360">
    <property type="match status" value="1"/>
</dbReference>
<dbReference type="PANTHER" id="PTHR30543">
    <property type="entry name" value="CHROMATE REDUCTASE"/>
    <property type="match status" value="1"/>
</dbReference>
<evidence type="ECO:0000259" key="1">
    <source>
        <dbReference type="Pfam" id="PF03358"/>
    </source>
</evidence>
<dbReference type="InterPro" id="IPR005025">
    <property type="entry name" value="FMN_Rdtase-like_dom"/>
</dbReference>
<dbReference type="InterPro" id="IPR050712">
    <property type="entry name" value="NAD(P)H-dep_reductase"/>
</dbReference>
<dbReference type="Pfam" id="PF03358">
    <property type="entry name" value="FMN_red"/>
    <property type="match status" value="1"/>
</dbReference>
<feature type="domain" description="NADPH-dependent FMN reductase-like" evidence="1">
    <location>
        <begin position="4"/>
        <end position="147"/>
    </location>
</feature>
<dbReference type="STRING" id="1217970.SAMN05444002_1077"/>
<dbReference type="RefSeq" id="WP_074255185.1">
    <property type="nucleotide sequence ID" value="NZ_FSRL01000001.1"/>
</dbReference>
<proteinExistence type="predicted"/>
<keyword evidence="3" id="KW-1185">Reference proteome</keyword>
<evidence type="ECO:0000313" key="2">
    <source>
        <dbReference type="EMBL" id="SIN86190.1"/>
    </source>
</evidence>
<dbReference type="InterPro" id="IPR029039">
    <property type="entry name" value="Flavoprotein-like_sf"/>
</dbReference>
<gene>
    <name evidence="2" type="ORF">SAMN05444002_1077</name>
</gene>
<organism evidence="2 3">
    <name type="scientific">Vannielia litorea</name>
    <dbReference type="NCBI Taxonomy" id="1217970"/>
    <lineage>
        <taxon>Bacteria</taxon>
        <taxon>Pseudomonadati</taxon>
        <taxon>Pseudomonadota</taxon>
        <taxon>Alphaproteobacteria</taxon>
        <taxon>Rhodobacterales</taxon>
        <taxon>Paracoccaceae</taxon>
        <taxon>Vannielia</taxon>
    </lineage>
</organism>
<accession>A0A1N6ET65</accession>
<dbReference type="SUPFAM" id="SSF52218">
    <property type="entry name" value="Flavoproteins"/>
    <property type="match status" value="1"/>
</dbReference>
<dbReference type="AlphaFoldDB" id="A0A1N6ET65"/>
<sequence length="194" mass="21430">MTTPKIAIIIGSTRDARFGDKPAKWLYDRAAKRDDFEVELVDLKDFDLPLFNEKASNAWMPSEDPRAVAWQNKIGEFDGYIFVTAEYNRSITGALKNALDQAYKEWNRKPMGALGYGGVGAARAVEHLRNIAVELQMVPVRNAVHIAAGSFMKVHPMGENAEISTIEDAIGGSADALFDDIAWWAKATKAAREA</sequence>
<dbReference type="GO" id="GO:0016491">
    <property type="term" value="F:oxidoreductase activity"/>
    <property type="evidence" value="ECO:0007669"/>
    <property type="project" value="InterPro"/>
</dbReference>
<reference evidence="3" key="1">
    <citation type="submission" date="2016-11" db="EMBL/GenBank/DDBJ databases">
        <authorList>
            <person name="Varghese N."/>
            <person name="Submissions S."/>
        </authorList>
    </citation>
    <scope>NUCLEOTIDE SEQUENCE [LARGE SCALE GENOMIC DNA]</scope>
    <source>
        <strain evidence="3">DSM 29440</strain>
    </source>
</reference>
<dbReference type="GO" id="GO:0010181">
    <property type="term" value="F:FMN binding"/>
    <property type="evidence" value="ECO:0007669"/>
    <property type="project" value="TreeGrafter"/>
</dbReference>